<evidence type="ECO:0000313" key="2">
    <source>
        <dbReference type="EMBL" id="KFM27512.1"/>
    </source>
</evidence>
<dbReference type="GeneID" id="23616759"/>
<name>A0A087SP58_AUXPR</name>
<proteinExistence type="predicted"/>
<dbReference type="AlphaFoldDB" id="A0A087SP58"/>
<reference evidence="2 3" key="1">
    <citation type="journal article" date="2014" name="BMC Genomics">
        <title>Oil accumulation mechanisms of the oleaginous microalga Chlorella protothecoides revealed through its genome, transcriptomes, and proteomes.</title>
        <authorList>
            <person name="Gao C."/>
            <person name="Wang Y."/>
            <person name="Shen Y."/>
            <person name="Yan D."/>
            <person name="He X."/>
            <person name="Dai J."/>
            <person name="Wu Q."/>
        </authorList>
    </citation>
    <scope>NUCLEOTIDE SEQUENCE [LARGE SCALE GENOMIC DNA]</scope>
    <source>
        <strain evidence="2 3">0710</strain>
    </source>
</reference>
<dbReference type="Proteomes" id="UP000028924">
    <property type="component" value="Unassembled WGS sequence"/>
</dbReference>
<accession>A0A087SP58</accession>
<dbReference type="EMBL" id="KL662148">
    <property type="protein sequence ID" value="KFM27512.1"/>
    <property type="molecule type" value="Genomic_DNA"/>
</dbReference>
<sequence length="78" mass="8387">MEPLTPAGSSTITITSKARRPRLTLPSISKLYSGGGLTDKLCVGGRCKYRVEAEAREGGSTLLSQHYRPPGTSHNSHF</sequence>
<keyword evidence="3" id="KW-1185">Reference proteome</keyword>
<feature type="region of interest" description="Disordered" evidence="1">
    <location>
        <begin position="57"/>
        <end position="78"/>
    </location>
</feature>
<organism evidence="2 3">
    <name type="scientific">Auxenochlorella protothecoides</name>
    <name type="common">Green microalga</name>
    <name type="synonym">Chlorella protothecoides</name>
    <dbReference type="NCBI Taxonomy" id="3075"/>
    <lineage>
        <taxon>Eukaryota</taxon>
        <taxon>Viridiplantae</taxon>
        <taxon>Chlorophyta</taxon>
        <taxon>core chlorophytes</taxon>
        <taxon>Trebouxiophyceae</taxon>
        <taxon>Chlorellales</taxon>
        <taxon>Chlorellaceae</taxon>
        <taxon>Auxenochlorella</taxon>
    </lineage>
</organism>
<protein>
    <submittedName>
        <fullName evidence="2">Uncharacterized protein</fullName>
    </submittedName>
</protein>
<gene>
    <name evidence="2" type="ORF">F751_5368</name>
</gene>
<evidence type="ECO:0000256" key="1">
    <source>
        <dbReference type="SAM" id="MobiDB-lite"/>
    </source>
</evidence>
<dbReference type="RefSeq" id="XP_011400489.1">
    <property type="nucleotide sequence ID" value="XM_011402187.1"/>
</dbReference>
<dbReference type="KEGG" id="apro:F751_5368"/>
<evidence type="ECO:0000313" key="3">
    <source>
        <dbReference type="Proteomes" id="UP000028924"/>
    </source>
</evidence>